<dbReference type="EMBL" id="JACEIK010006143">
    <property type="protein sequence ID" value="MCE2055141.1"/>
    <property type="molecule type" value="Genomic_DNA"/>
</dbReference>
<organism evidence="2 3">
    <name type="scientific">Datura stramonium</name>
    <name type="common">Jimsonweed</name>
    <name type="synonym">Common thornapple</name>
    <dbReference type="NCBI Taxonomy" id="4076"/>
    <lineage>
        <taxon>Eukaryota</taxon>
        <taxon>Viridiplantae</taxon>
        <taxon>Streptophyta</taxon>
        <taxon>Embryophyta</taxon>
        <taxon>Tracheophyta</taxon>
        <taxon>Spermatophyta</taxon>
        <taxon>Magnoliopsida</taxon>
        <taxon>eudicotyledons</taxon>
        <taxon>Gunneridae</taxon>
        <taxon>Pentapetalae</taxon>
        <taxon>asterids</taxon>
        <taxon>lamiids</taxon>
        <taxon>Solanales</taxon>
        <taxon>Solanaceae</taxon>
        <taxon>Solanoideae</taxon>
        <taxon>Datureae</taxon>
        <taxon>Datura</taxon>
    </lineage>
</organism>
<dbReference type="Proteomes" id="UP000823775">
    <property type="component" value="Unassembled WGS sequence"/>
</dbReference>
<keyword evidence="3" id="KW-1185">Reference proteome</keyword>
<feature type="compositionally biased region" description="Basic and acidic residues" evidence="1">
    <location>
        <begin position="33"/>
        <end position="42"/>
    </location>
</feature>
<evidence type="ECO:0000313" key="3">
    <source>
        <dbReference type="Proteomes" id="UP000823775"/>
    </source>
</evidence>
<evidence type="ECO:0000256" key="1">
    <source>
        <dbReference type="SAM" id="MobiDB-lite"/>
    </source>
</evidence>
<reference evidence="2 3" key="1">
    <citation type="journal article" date="2021" name="BMC Genomics">
        <title>Datura genome reveals duplications of psychoactive alkaloid biosynthetic genes and high mutation rate following tissue culture.</title>
        <authorList>
            <person name="Rajewski A."/>
            <person name="Carter-House D."/>
            <person name="Stajich J."/>
            <person name="Litt A."/>
        </authorList>
    </citation>
    <scope>NUCLEOTIDE SEQUENCE [LARGE SCALE GENOMIC DNA]</scope>
    <source>
        <strain evidence="2">AR-01</strain>
    </source>
</reference>
<accession>A0ABS8W2N1</accession>
<sequence length="569" mass="63213">MPVRHTSSFSKTKSKKKAKKTKFKSLKKGGLASERHALKEESSIELMPIDDDILSSEPVMTPDSAQERKRKLATYDEDAKGSKKSKKLKKSSEVSSLVIHSTYHGKRQVESKELKQYDVGTMNIELRPISRSKMGGKISISPMPVKRVLTIKSERPIRKGKTWSKDYFPSADSWLPQEDAVLCASVHEYGPHWSLVSDILYGMTAGGFYRGRYRDPLHCCERFRELIQRYVLSAAESVNDRSSNTGSIKGLLKVTEENVRLVLDIASEIPDHEPLVQKHFFALLSSVWKVQESHTNTFSSSQTGFYHAGSLFTPIMNGVLTNYSMVPPVKRFSNLSVCAKLVAVALSDQQSAQNDERVEICDQREEASFPAEHLDITLEFGAEKDDKTIPLLDPITVKILGPESSTSPRMTIAEHHHFKSSQIMAENRFWAASSSEGCLDWASLAFPIGDAKSRTPLKSQCLGKHKPSDSVKVSKSKSKKISTESSDVGLTKDLVLLPMPSVSNDSCPTADVGLSFVAESGNGFDDRTLLDLSSEVNAGIEGVLRHEYVPDFVWGLDDWSVFPEFTDIG</sequence>
<feature type="region of interest" description="Disordered" evidence="1">
    <location>
        <begin position="1"/>
        <end position="91"/>
    </location>
</feature>
<feature type="region of interest" description="Disordered" evidence="1">
    <location>
        <begin position="457"/>
        <end position="480"/>
    </location>
</feature>
<evidence type="ECO:0008006" key="4">
    <source>
        <dbReference type="Google" id="ProtNLM"/>
    </source>
</evidence>
<proteinExistence type="predicted"/>
<protein>
    <recommendedName>
        <fullName evidence="4">Myb-like domain-containing protein</fullName>
    </recommendedName>
</protein>
<feature type="compositionally biased region" description="Low complexity" evidence="1">
    <location>
        <begin position="1"/>
        <end position="11"/>
    </location>
</feature>
<name>A0ABS8W2N1_DATST</name>
<comment type="caution">
    <text evidence="2">The sequence shown here is derived from an EMBL/GenBank/DDBJ whole genome shotgun (WGS) entry which is preliminary data.</text>
</comment>
<gene>
    <name evidence="2" type="ORF">HAX54_042057</name>
</gene>
<feature type="compositionally biased region" description="Basic residues" evidence="1">
    <location>
        <begin position="12"/>
        <end position="27"/>
    </location>
</feature>
<evidence type="ECO:0000313" key="2">
    <source>
        <dbReference type="EMBL" id="MCE2055141.1"/>
    </source>
</evidence>